<gene>
    <name evidence="3" type="ORF">AB2U05_03235</name>
</gene>
<feature type="transmembrane region" description="Helical" evidence="1">
    <location>
        <begin position="235"/>
        <end position="257"/>
    </location>
</feature>
<sequence length="426" mass="44413">MRRTVGDRLADAADYLACLVTLVGTAGKAWSDRGRRSDPALRHVYTAGLCMALGLALSAPGTFAAASLPGARAWPWPWLGSGCLRLVGDELELLAVGALAMLAHSIQPPDAVRGGLRAGLRRQAAVTAGAVVLSVAAYVAADPAQVGNRVVVDDGRGRALLVGYVGLLTAHLVWRLVVFGLLVGRSAARMPPGALRSGVRMMAFGTVIGLLWTASNVIDVVEVLTTGGVAGGESAASAVVALACVVLMLAGATAPVWRGRLANWSRPLRARYAYRRLEPLWSALRATVPAVELLPDTARTGRRAPHGAQFALYRRVIEIRDGQLALRPYVHPHVPSWVAEFTADAAGRDQLAVTVEAAGIAAALEATAAGHRYPAGPSTGYVAAEGQVGIDEEVAWLVRVADAFAGSPAVAGVRRRVRAELGRGPG</sequence>
<dbReference type="Pfam" id="PF20182">
    <property type="entry name" value="DUF6545"/>
    <property type="match status" value="1"/>
</dbReference>
<dbReference type="EMBL" id="CP163445">
    <property type="protein sequence ID" value="XDQ77568.1"/>
    <property type="molecule type" value="Genomic_DNA"/>
</dbReference>
<dbReference type="AlphaFoldDB" id="A0AB39TFN3"/>
<accession>A0AB39TFN3</accession>
<feature type="transmembrane region" description="Helical" evidence="1">
    <location>
        <begin position="124"/>
        <end position="141"/>
    </location>
</feature>
<dbReference type="RefSeq" id="WP_369182351.1">
    <property type="nucleotide sequence ID" value="NZ_CP163445.1"/>
</dbReference>
<feature type="transmembrane region" description="Helical" evidence="1">
    <location>
        <begin position="161"/>
        <end position="183"/>
    </location>
</feature>
<organism evidence="3">
    <name type="scientific">Streptomyces sp. Y1</name>
    <dbReference type="NCBI Taxonomy" id="3238634"/>
    <lineage>
        <taxon>Bacteria</taxon>
        <taxon>Bacillati</taxon>
        <taxon>Actinomycetota</taxon>
        <taxon>Actinomycetes</taxon>
        <taxon>Kitasatosporales</taxon>
        <taxon>Streptomycetaceae</taxon>
        <taxon>Streptomyces</taxon>
    </lineage>
</organism>
<dbReference type="NCBIfam" id="NF042915">
    <property type="entry name" value="MAB_1171c_fam"/>
    <property type="match status" value="1"/>
</dbReference>
<dbReference type="InterPro" id="IPR046675">
    <property type="entry name" value="DUF6545"/>
</dbReference>
<reference evidence="3" key="1">
    <citation type="submission" date="2024-07" db="EMBL/GenBank/DDBJ databases">
        <authorList>
            <person name="Yu S.T."/>
        </authorList>
    </citation>
    <scope>NUCLEOTIDE SEQUENCE</scope>
    <source>
        <strain evidence="3">Y1</strain>
    </source>
</reference>
<evidence type="ECO:0000256" key="1">
    <source>
        <dbReference type="SAM" id="Phobius"/>
    </source>
</evidence>
<evidence type="ECO:0000259" key="2">
    <source>
        <dbReference type="Pfam" id="PF20182"/>
    </source>
</evidence>
<protein>
    <submittedName>
        <fullName evidence="3">MAB_1171c family putative transporter</fullName>
    </submittedName>
</protein>
<dbReference type="InterPro" id="IPR050039">
    <property type="entry name" value="MAB_1171c-like"/>
</dbReference>
<feature type="transmembrane region" description="Helical" evidence="1">
    <location>
        <begin position="195"/>
        <end position="215"/>
    </location>
</feature>
<name>A0AB39TFN3_9ACTN</name>
<proteinExistence type="predicted"/>
<evidence type="ECO:0000313" key="3">
    <source>
        <dbReference type="EMBL" id="XDQ77568.1"/>
    </source>
</evidence>
<keyword evidence="1" id="KW-1133">Transmembrane helix</keyword>
<keyword evidence="1" id="KW-0472">Membrane</keyword>
<feature type="domain" description="DUF6545" evidence="2">
    <location>
        <begin position="268"/>
        <end position="404"/>
    </location>
</feature>
<keyword evidence="1" id="KW-0812">Transmembrane</keyword>